<dbReference type="PANTHER" id="PTHR46599:SF2">
    <property type="entry name" value="PIGGYBAC TRANSPOSABLE ELEMENT-DERIVED PROTEIN 4-LIKE"/>
    <property type="match status" value="1"/>
</dbReference>
<evidence type="ECO:0000313" key="2">
    <source>
        <dbReference type="EnsemblMetazoa" id="G34382.1:cds"/>
    </source>
</evidence>
<dbReference type="EnsemblMetazoa" id="G34382.1">
    <property type="protein sequence ID" value="G34382.1:cds"/>
    <property type="gene ID" value="G34382"/>
</dbReference>
<protein>
    <recommendedName>
        <fullName evidence="1">PiggyBac transposable element-derived protein domain-containing protein</fullName>
    </recommendedName>
</protein>
<dbReference type="PANTHER" id="PTHR46599">
    <property type="entry name" value="PIGGYBAC TRANSPOSABLE ELEMENT-DERIVED PROTEIN 4"/>
    <property type="match status" value="1"/>
</dbReference>
<name>A0A8W8MPE6_MAGGI</name>
<organism evidence="2 3">
    <name type="scientific">Magallana gigas</name>
    <name type="common">Pacific oyster</name>
    <name type="synonym">Crassostrea gigas</name>
    <dbReference type="NCBI Taxonomy" id="29159"/>
    <lineage>
        <taxon>Eukaryota</taxon>
        <taxon>Metazoa</taxon>
        <taxon>Spiralia</taxon>
        <taxon>Lophotrochozoa</taxon>
        <taxon>Mollusca</taxon>
        <taxon>Bivalvia</taxon>
        <taxon>Autobranchia</taxon>
        <taxon>Pteriomorphia</taxon>
        <taxon>Ostreida</taxon>
        <taxon>Ostreoidea</taxon>
        <taxon>Ostreidae</taxon>
        <taxon>Magallana</taxon>
    </lineage>
</organism>
<evidence type="ECO:0000259" key="1">
    <source>
        <dbReference type="Pfam" id="PF13843"/>
    </source>
</evidence>
<sequence length="150" mass="16889">MQGQSLGERVVKHLSKPLKWKGHHLFFDRYFTSIPLLQNLEVNGIYACGTINTNRKGFPHELKNPTFSGRGDTEQLQHDNLVAKAWKDAKPVHIVSTTSDPLGDGPTHRRVPGGEVILIQRPPAVAAYQENYYGVDRAMQYRSKSPIGRQ</sequence>
<dbReference type="InterPro" id="IPR029526">
    <property type="entry name" value="PGBD"/>
</dbReference>
<keyword evidence="3" id="KW-1185">Reference proteome</keyword>
<accession>A0A8W8MPE6</accession>
<dbReference type="Proteomes" id="UP000005408">
    <property type="component" value="Unassembled WGS sequence"/>
</dbReference>
<feature type="domain" description="PiggyBac transposable element-derived protein" evidence="1">
    <location>
        <begin position="7"/>
        <end position="146"/>
    </location>
</feature>
<dbReference type="AlphaFoldDB" id="A0A8W8MPE6"/>
<proteinExistence type="predicted"/>
<dbReference type="Pfam" id="PF13843">
    <property type="entry name" value="DDE_Tnp_1_7"/>
    <property type="match status" value="1"/>
</dbReference>
<evidence type="ECO:0000313" key="3">
    <source>
        <dbReference type="Proteomes" id="UP000005408"/>
    </source>
</evidence>
<reference evidence="2" key="1">
    <citation type="submission" date="2022-08" db="UniProtKB">
        <authorList>
            <consortium name="EnsemblMetazoa"/>
        </authorList>
    </citation>
    <scope>IDENTIFICATION</scope>
    <source>
        <strain evidence="2">05x7-T-G4-1.051#20</strain>
    </source>
</reference>